<gene>
    <name evidence="1" type="ORF">CL55_00004920</name>
</gene>
<dbReference type="Proteomes" id="UP000061135">
    <property type="component" value="Chromosome"/>
</dbReference>
<name>A0A0E3ZKG2_9BURK</name>
<dbReference type="AlphaFoldDB" id="A0A0E3ZKG2"/>
<dbReference type="RefSeq" id="WP_046329718.1">
    <property type="nucleotide sequence ID" value="NZ_CP007501.1"/>
</dbReference>
<reference evidence="1 2" key="1">
    <citation type="submission" date="2014-03" db="EMBL/GenBank/DDBJ databases">
        <title>Genome of Polynucleobacter strain MWH-MoK4.</title>
        <authorList>
            <person name="Hahn M.W."/>
        </authorList>
    </citation>
    <scope>NUCLEOTIDE SEQUENCE [LARGE SCALE GENOMIC DNA]</scope>
    <source>
        <strain evidence="1 2">MWH-MoK4</strain>
    </source>
</reference>
<evidence type="ECO:0000313" key="2">
    <source>
        <dbReference type="Proteomes" id="UP000061135"/>
    </source>
</evidence>
<sequence length="61" mass="7006">MNQFQAKSDLSAVSATFIQLEIDDLVKDRLLWQERLARSFNPTEILPNVIHPLRADIVKIS</sequence>
<dbReference type="KEGG" id="pdq:CL55_00004920"/>
<protein>
    <submittedName>
        <fullName evidence="1">Uncharacterized protein</fullName>
    </submittedName>
</protein>
<proteinExistence type="predicted"/>
<organism evidence="1 2">
    <name type="scientific">Polynucleobacter duraquae</name>
    <dbReference type="NCBI Taxonomy" id="1835254"/>
    <lineage>
        <taxon>Bacteria</taxon>
        <taxon>Pseudomonadati</taxon>
        <taxon>Pseudomonadota</taxon>
        <taxon>Betaproteobacteria</taxon>
        <taxon>Burkholderiales</taxon>
        <taxon>Burkholderiaceae</taxon>
        <taxon>Polynucleobacter</taxon>
    </lineage>
</organism>
<dbReference type="OrthoDB" id="9991353at2"/>
<keyword evidence="2" id="KW-1185">Reference proteome</keyword>
<dbReference type="EMBL" id="CP007501">
    <property type="protein sequence ID" value="AKD24825.1"/>
    <property type="molecule type" value="Genomic_DNA"/>
</dbReference>
<dbReference type="HOGENOM" id="CLU_2918728_0_0_4"/>
<dbReference type="PATRIC" id="fig|576611.7.peg.497"/>
<evidence type="ECO:0000313" key="1">
    <source>
        <dbReference type="EMBL" id="AKD24825.1"/>
    </source>
</evidence>
<accession>A0A0E3ZKG2</accession>
<dbReference type="STRING" id="1835254.CL55_00004920"/>